<gene>
    <name evidence="3" type="ORF">FHP25_10205</name>
</gene>
<dbReference type="OrthoDB" id="9790252at2"/>
<organism evidence="3 4">
    <name type="scientific">Vineibacter terrae</name>
    <dbReference type="NCBI Taxonomy" id="2586908"/>
    <lineage>
        <taxon>Bacteria</taxon>
        <taxon>Pseudomonadati</taxon>
        <taxon>Pseudomonadota</taxon>
        <taxon>Alphaproteobacteria</taxon>
        <taxon>Hyphomicrobiales</taxon>
        <taxon>Vineibacter</taxon>
    </lineage>
</organism>
<feature type="domain" description="HTH cro/C1-type" evidence="2">
    <location>
        <begin position="23"/>
        <end position="84"/>
    </location>
</feature>
<evidence type="ECO:0000313" key="3">
    <source>
        <dbReference type="EMBL" id="TXL77130.1"/>
    </source>
</evidence>
<name>A0A5C8PQS9_9HYPH</name>
<evidence type="ECO:0000259" key="2">
    <source>
        <dbReference type="SMART" id="SM00530"/>
    </source>
</evidence>
<protein>
    <submittedName>
        <fullName evidence="3">Helix-turn-helix domain-containing protein</fullName>
    </submittedName>
</protein>
<dbReference type="AlphaFoldDB" id="A0A5C8PQS9"/>
<evidence type="ECO:0000313" key="4">
    <source>
        <dbReference type="Proteomes" id="UP000321638"/>
    </source>
</evidence>
<dbReference type="SUPFAM" id="SSF47413">
    <property type="entry name" value="lambda repressor-like DNA-binding domains"/>
    <property type="match status" value="1"/>
</dbReference>
<dbReference type="InterPro" id="IPR001387">
    <property type="entry name" value="Cro/C1-type_HTH"/>
</dbReference>
<dbReference type="Proteomes" id="UP000321638">
    <property type="component" value="Unassembled WGS sequence"/>
</dbReference>
<accession>A0A5C8PQS9</accession>
<reference evidence="3 4" key="1">
    <citation type="submission" date="2019-06" db="EMBL/GenBank/DDBJ databases">
        <title>New taxonomy in bacterial strain CC-CFT640, isolated from vineyard.</title>
        <authorList>
            <person name="Lin S.-Y."/>
            <person name="Tsai C.-F."/>
            <person name="Young C.-C."/>
        </authorList>
    </citation>
    <scope>NUCLEOTIDE SEQUENCE [LARGE SCALE GENOMIC DNA]</scope>
    <source>
        <strain evidence="3 4">CC-CFT640</strain>
    </source>
</reference>
<sequence length="412" mass="41919">MRNEMPWQSDASVPTGAAAVGQMLREAREALGLDRAQVAESTRIRPPFIEAIEEGRFSDLPGSAYAPAFLRGYAACVGLDVERVMQVYRSADAPAVVPVPAHQFPLVAPERRVPRGTMLLASAVLLVCAYVTWHALTRDQMTQDARVPPVPQRLLADQKPATPAPEPASSAQAQAPAVPLTAPAPAVAPAPAPSPSPAPAVAATPPAAPAAGASAVTPPAPLAAGATPVPVPVPQPSTAGATPPSDTAGSGGPRPTARADSKPTPPADASRGTGGDVKPVPAAPQVAASPPARRPEPTRKPDTIGTTGDGVSATDTDPTQGNRVTSRAGSSRSDAPAPQQATLPPEPARPAVKARTISAPAMPTPRTVRAEVDSTLELRGPTGEVLATTYLHAGATYTVPEYVGYVLTPAGR</sequence>
<dbReference type="EMBL" id="VDUZ01000009">
    <property type="protein sequence ID" value="TXL77130.1"/>
    <property type="molecule type" value="Genomic_DNA"/>
</dbReference>
<feature type="compositionally biased region" description="Low complexity" evidence="1">
    <location>
        <begin position="199"/>
        <end position="228"/>
    </location>
</feature>
<feature type="compositionally biased region" description="Low complexity" evidence="1">
    <location>
        <begin position="279"/>
        <end position="291"/>
    </location>
</feature>
<dbReference type="PANTHER" id="PTHR34475:SF1">
    <property type="entry name" value="CYTOSKELETON PROTEIN RODZ"/>
    <property type="match status" value="1"/>
</dbReference>
<feature type="compositionally biased region" description="Pro residues" evidence="1">
    <location>
        <begin position="186"/>
        <end position="198"/>
    </location>
</feature>
<dbReference type="PANTHER" id="PTHR34475">
    <property type="match status" value="1"/>
</dbReference>
<evidence type="ECO:0000256" key="1">
    <source>
        <dbReference type="SAM" id="MobiDB-lite"/>
    </source>
</evidence>
<dbReference type="InterPro" id="IPR050400">
    <property type="entry name" value="Bact_Cytoskel_RodZ"/>
</dbReference>
<proteinExistence type="predicted"/>
<dbReference type="CDD" id="cd00093">
    <property type="entry name" value="HTH_XRE"/>
    <property type="match status" value="1"/>
</dbReference>
<dbReference type="InterPro" id="IPR010982">
    <property type="entry name" value="Lambda_DNA-bd_dom_sf"/>
</dbReference>
<dbReference type="Gene3D" id="1.10.260.40">
    <property type="entry name" value="lambda repressor-like DNA-binding domains"/>
    <property type="match status" value="1"/>
</dbReference>
<dbReference type="Pfam" id="PF13413">
    <property type="entry name" value="HTH_25"/>
    <property type="match status" value="1"/>
</dbReference>
<feature type="region of interest" description="Disordered" evidence="1">
    <location>
        <begin position="157"/>
        <end position="367"/>
    </location>
</feature>
<dbReference type="GO" id="GO:0003677">
    <property type="term" value="F:DNA binding"/>
    <property type="evidence" value="ECO:0007669"/>
    <property type="project" value="InterPro"/>
</dbReference>
<feature type="compositionally biased region" description="Polar residues" evidence="1">
    <location>
        <begin position="313"/>
        <end position="333"/>
    </location>
</feature>
<dbReference type="SMART" id="SM00530">
    <property type="entry name" value="HTH_XRE"/>
    <property type="match status" value="1"/>
</dbReference>
<feature type="compositionally biased region" description="Basic and acidic residues" evidence="1">
    <location>
        <begin position="293"/>
        <end position="302"/>
    </location>
</feature>
<keyword evidence="4" id="KW-1185">Reference proteome</keyword>
<feature type="compositionally biased region" description="Low complexity" evidence="1">
    <location>
        <begin position="167"/>
        <end position="185"/>
    </location>
</feature>
<comment type="caution">
    <text evidence="3">The sequence shown here is derived from an EMBL/GenBank/DDBJ whole genome shotgun (WGS) entry which is preliminary data.</text>
</comment>